<dbReference type="EMBL" id="WHVB01000012">
    <property type="protein sequence ID" value="KAF8477985.1"/>
    <property type="molecule type" value="Genomic_DNA"/>
</dbReference>
<name>A0A9P5MSY7_9AGAM</name>
<dbReference type="AlphaFoldDB" id="A0A9P5MSY7"/>
<gene>
    <name evidence="1" type="ORF">DFH94DRAFT_683154</name>
</gene>
<comment type="caution">
    <text evidence="1">The sequence shown here is derived from an EMBL/GenBank/DDBJ whole genome shotgun (WGS) entry which is preliminary data.</text>
</comment>
<proteinExistence type="predicted"/>
<evidence type="ECO:0000313" key="2">
    <source>
        <dbReference type="Proteomes" id="UP000759537"/>
    </source>
</evidence>
<accession>A0A9P5MSY7</accession>
<protein>
    <submittedName>
        <fullName evidence="1">Uncharacterized protein</fullName>
    </submittedName>
</protein>
<organism evidence="1 2">
    <name type="scientific">Russula ochroleuca</name>
    <dbReference type="NCBI Taxonomy" id="152965"/>
    <lineage>
        <taxon>Eukaryota</taxon>
        <taxon>Fungi</taxon>
        <taxon>Dikarya</taxon>
        <taxon>Basidiomycota</taxon>
        <taxon>Agaricomycotina</taxon>
        <taxon>Agaricomycetes</taxon>
        <taxon>Russulales</taxon>
        <taxon>Russulaceae</taxon>
        <taxon>Russula</taxon>
    </lineage>
</organism>
<reference evidence="1" key="2">
    <citation type="journal article" date="2020" name="Nat. Commun.">
        <title>Large-scale genome sequencing of mycorrhizal fungi provides insights into the early evolution of symbiotic traits.</title>
        <authorList>
            <person name="Miyauchi S."/>
            <person name="Kiss E."/>
            <person name="Kuo A."/>
            <person name="Drula E."/>
            <person name="Kohler A."/>
            <person name="Sanchez-Garcia M."/>
            <person name="Morin E."/>
            <person name="Andreopoulos B."/>
            <person name="Barry K.W."/>
            <person name="Bonito G."/>
            <person name="Buee M."/>
            <person name="Carver A."/>
            <person name="Chen C."/>
            <person name="Cichocki N."/>
            <person name="Clum A."/>
            <person name="Culley D."/>
            <person name="Crous P.W."/>
            <person name="Fauchery L."/>
            <person name="Girlanda M."/>
            <person name="Hayes R.D."/>
            <person name="Keri Z."/>
            <person name="LaButti K."/>
            <person name="Lipzen A."/>
            <person name="Lombard V."/>
            <person name="Magnuson J."/>
            <person name="Maillard F."/>
            <person name="Murat C."/>
            <person name="Nolan M."/>
            <person name="Ohm R.A."/>
            <person name="Pangilinan J."/>
            <person name="Pereira M.F."/>
            <person name="Perotto S."/>
            <person name="Peter M."/>
            <person name="Pfister S."/>
            <person name="Riley R."/>
            <person name="Sitrit Y."/>
            <person name="Stielow J.B."/>
            <person name="Szollosi G."/>
            <person name="Zifcakova L."/>
            <person name="Stursova M."/>
            <person name="Spatafora J.W."/>
            <person name="Tedersoo L."/>
            <person name="Vaario L.M."/>
            <person name="Yamada A."/>
            <person name="Yan M."/>
            <person name="Wang P."/>
            <person name="Xu J."/>
            <person name="Bruns T."/>
            <person name="Baldrian P."/>
            <person name="Vilgalys R."/>
            <person name="Dunand C."/>
            <person name="Henrissat B."/>
            <person name="Grigoriev I.V."/>
            <person name="Hibbett D."/>
            <person name="Nagy L.G."/>
            <person name="Martin F.M."/>
        </authorList>
    </citation>
    <scope>NUCLEOTIDE SEQUENCE</scope>
    <source>
        <strain evidence="1">Prilba</strain>
    </source>
</reference>
<dbReference type="Proteomes" id="UP000759537">
    <property type="component" value="Unassembled WGS sequence"/>
</dbReference>
<keyword evidence="2" id="KW-1185">Reference proteome</keyword>
<reference evidence="1" key="1">
    <citation type="submission" date="2019-10" db="EMBL/GenBank/DDBJ databases">
        <authorList>
            <consortium name="DOE Joint Genome Institute"/>
            <person name="Kuo A."/>
            <person name="Miyauchi S."/>
            <person name="Kiss E."/>
            <person name="Drula E."/>
            <person name="Kohler A."/>
            <person name="Sanchez-Garcia M."/>
            <person name="Andreopoulos B."/>
            <person name="Barry K.W."/>
            <person name="Bonito G."/>
            <person name="Buee M."/>
            <person name="Carver A."/>
            <person name="Chen C."/>
            <person name="Cichocki N."/>
            <person name="Clum A."/>
            <person name="Culley D."/>
            <person name="Crous P.W."/>
            <person name="Fauchery L."/>
            <person name="Girlanda M."/>
            <person name="Hayes R."/>
            <person name="Keri Z."/>
            <person name="LaButti K."/>
            <person name="Lipzen A."/>
            <person name="Lombard V."/>
            <person name="Magnuson J."/>
            <person name="Maillard F."/>
            <person name="Morin E."/>
            <person name="Murat C."/>
            <person name="Nolan M."/>
            <person name="Ohm R."/>
            <person name="Pangilinan J."/>
            <person name="Pereira M."/>
            <person name="Perotto S."/>
            <person name="Peter M."/>
            <person name="Riley R."/>
            <person name="Sitrit Y."/>
            <person name="Stielow B."/>
            <person name="Szollosi G."/>
            <person name="Zifcakova L."/>
            <person name="Stursova M."/>
            <person name="Spatafora J.W."/>
            <person name="Tedersoo L."/>
            <person name="Vaario L.-M."/>
            <person name="Yamada A."/>
            <person name="Yan M."/>
            <person name="Wang P."/>
            <person name="Xu J."/>
            <person name="Bruns T."/>
            <person name="Baldrian P."/>
            <person name="Vilgalys R."/>
            <person name="Henrissat B."/>
            <person name="Grigoriev I.V."/>
            <person name="Hibbett D."/>
            <person name="Nagy L.G."/>
            <person name="Martin F.M."/>
        </authorList>
    </citation>
    <scope>NUCLEOTIDE SEQUENCE</scope>
    <source>
        <strain evidence="1">Prilba</strain>
    </source>
</reference>
<evidence type="ECO:0000313" key="1">
    <source>
        <dbReference type="EMBL" id="KAF8477985.1"/>
    </source>
</evidence>
<sequence>MSGWPSVLKPVLSETPTLLTTQTSFDVSNSEFQHVWASIAYKAETYLTQPSSEGGHMGMGEDVKDVGWHRGIKWALALWRRCADGEGEGKDWAKLGEGVMSGGEEFWR</sequence>